<dbReference type="Proteomes" id="UP000009342">
    <property type="component" value="Unassembled WGS sequence"/>
</dbReference>
<evidence type="ECO:0000313" key="1">
    <source>
        <dbReference type="EMBL" id="CCJ80429.1"/>
    </source>
</evidence>
<sequence>MHISEKWPISKTLITSKDKPGFKELKLAKFLVVDVRII</sequence>
<dbReference type="EMBL" id="CAKZ01000056">
    <property type="protein sequence ID" value="CCJ80429.1"/>
    <property type="molecule type" value="Genomic_DNA"/>
</dbReference>
<organism evidence="1 2">
    <name type="scientific">Cronobacter dublinensis 1210</name>
    <dbReference type="NCBI Taxonomy" id="1208656"/>
    <lineage>
        <taxon>Bacteria</taxon>
        <taxon>Pseudomonadati</taxon>
        <taxon>Pseudomonadota</taxon>
        <taxon>Gammaproteobacteria</taxon>
        <taxon>Enterobacterales</taxon>
        <taxon>Enterobacteriaceae</taxon>
        <taxon>Cronobacter</taxon>
    </lineage>
</organism>
<comment type="caution">
    <text evidence="1">The sequence shown here is derived from an EMBL/GenBank/DDBJ whole genome shotgun (WGS) entry which is preliminary data.</text>
</comment>
<proteinExistence type="predicted"/>
<protein>
    <submittedName>
        <fullName evidence="1">Uncharacterized protein</fullName>
    </submittedName>
</protein>
<reference evidence="2" key="1">
    <citation type="journal article" date="2012" name="PLoS ONE">
        <title>Comparative analysis of genome sequences covering the seven cronobacter species.</title>
        <authorList>
            <person name="Joseph S."/>
            <person name="Desai P."/>
            <person name="Ji Y."/>
            <person name="Cummings C.A."/>
            <person name="Shih R."/>
            <person name="Degoricija L."/>
            <person name="Rico A."/>
            <person name="Brzoska P."/>
            <person name="Hamby S.E."/>
            <person name="Masood N."/>
            <person name="Hariri S."/>
            <person name="Sonbol H."/>
            <person name="Chuzhanova N."/>
            <person name="McClelland M."/>
            <person name="Furtado M.R."/>
            <person name="Forsythe S.J."/>
        </authorList>
    </citation>
    <scope>NUCLEOTIDE SEQUENCE [LARGE SCALE GENOMIC DNA]</scope>
    <source>
        <strain evidence="2">1210</strain>
    </source>
</reference>
<accession>A0ABM9Q4S1</accession>
<name>A0ABM9Q4S1_9ENTR</name>
<keyword evidence="2" id="KW-1185">Reference proteome</keyword>
<evidence type="ECO:0000313" key="2">
    <source>
        <dbReference type="Proteomes" id="UP000009342"/>
    </source>
</evidence>
<gene>
    <name evidence="1" type="ORF">BN134_1141</name>
</gene>